<evidence type="ECO:0000256" key="1">
    <source>
        <dbReference type="SAM" id="MobiDB-lite"/>
    </source>
</evidence>
<dbReference type="EMBL" id="ASHM01005989">
    <property type="protein sequence ID" value="PNY13322.1"/>
    <property type="molecule type" value="Genomic_DNA"/>
</dbReference>
<protein>
    <submittedName>
        <fullName evidence="2">Uncharacterized protein</fullName>
    </submittedName>
</protein>
<dbReference type="PANTHER" id="PTHR36756:SF1">
    <property type="entry name" value="EXPRESSED PROTEIN"/>
    <property type="match status" value="1"/>
</dbReference>
<dbReference type="PANTHER" id="PTHR36756">
    <property type="entry name" value="EXPRESSED PROTEIN"/>
    <property type="match status" value="1"/>
</dbReference>
<organism evidence="2 3">
    <name type="scientific">Trifolium pratense</name>
    <name type="common">Red clover</name>
    <dbReference type="NCBI Taxonomy" id="57577"/>
    <lineage>
        <taxon>Eukaryota</taxon>
        <taxon>Viridiplantae</taxon>
        <taxon>Streptophyta</taxon>
        <taxon>Embryophyta</taxon>
        <taxon>Tracheophyta</taxon>
        <taxon>Spermatophyta</taxon>
        <taxon>Magnoliopsida</taxon>
        <taxon>eudicotyledons</taxon>
        <taxon>Gunneridae</taxon>
        <taxon>Pentapetalae</taxon>
        <taxon>rosids</taxon>
        <taxon>fabids</taxon>
        <taxon>Fabales</taxon>
        <taxon>Fabaceae</taxon>
        <taxon>Papilionoideae</taxon>
        <taxon>50 kb inversion clade</taxon>
        <taxon>NPAAA clade</taxon>
        <taxon>Hologalegina</taxon>
        <taxon>IRL clade</taxon>
        <taxon>Trifolieae</taxon>
        <taxon>Trifolium</taxon>
    </lineage>
</organism>
<evidence type="ECO:0000313" key="3">
    <source>
        <dbReference type="Proteomes" id="UP000236291"/>
    </source>
</evidence>
<accession>A0A2K3PDG3</accession>
<gene>
    <name evidence="2" type="ORF">L195_g009975</name>
</gene>
<feature type="compositionally biased region" description="Basic and acidic residues" evidence="1">
    <location>
        <begin position="110"/>
        <end position="122"/>
    </location>
</feature>
<proteinExistence type="predicted"/>
<dbReference type="AlphaFoldDB" id="A0A2K3PDG3"/>
<name>A0A2K3PDG3_TRIPR</name>
<feature type="compositionally biased region" description="Basic residues" evidence="1">
    <location>
        <begin position="131"/>
        <end position="151"/>
    </location>
</feature>
<reference evidence="2 3" key="2">
    <citation type="journal article" date="2017" name="Front. Plant Sci.">
        <title>Gene Classification and Mining of Molecular Markers Useful in Red Clover (Trifolium pratense) Breeding.</title>
        <authorList>
            <person name="Istvanek J."/>
            <person name="Dluhosova J."/>
            <person name="Dluhos P."/>
            <person name="Patkova L."/>
            <person name="Nedelnik J."/>
            <person name="Repkova J."/>
        </authorList>
    </citation>
    <scope>NUCLEOTIDE SEQUENCE [LARGE SCALE GENOMIC DNA]</scope>
    <source>
        <strain evidence="3">cv. Tatra</strain>
        <tissue evidence="2">Young leaves</tissue>
    </source>
</reference>
<evidence type="ECO:0000313" key="2">
    <source>
        <dbReference type="EMBL" id="PNY13322.1"/>
    </source>
</evidence>
<sequence>MDACVEGSKRQLPSWMMPPMVGASNVSNNGNVVETNCSKENEDIIAANVKKNDHKKETLKRKLNSNVKCEVMGKINLDQQNESDDNNNIAEKKKKVNSSRGRAPRRSTKKRENLEDHSRGSSESDDNIAEKKKKKVNSSRGRAPRRSTKKRGNLEDHSRGSSDCDHVCPVQAASDDDDMELTVEDLMAIAEQYVKDSEDKEPQETTSRRCEQKWQFPAITEVGTTLDSSCENKKSYSMEREALCNSAPSPTTDEVIPASTSQIGYPAQDMLDVFLGPLLRNL</sequence>
<comment type="caution">
    <text evidence="2">The sequence shown here is derived from an EMBL/GenBank/DDBJ whole genome shotgun (WGS) entry which is preliminary data.</text>
</comment>
<feature type="compositionally biased region" description="Basic residues" evidence="1">
    <location>
        <begin position="92"/>
        <end position="109"/>
    </location>
</feature>
<feature type="compositionally biased region" description="Basic and acidic residues" evidence="1">
    <location>
        <begin position="152"/>
        <end position="166"/>
    </location>
</feature>
<reference evidence="2 3" key="1">
    <citation type="journal article" date="2014" name="Am. J. Bot.">
        <title>Genome assembly and annotation for red clover (Trifolium pratense; Fabaceae).</title>
        <authorList>
            <person name="Istvanek J."/>
            <person name="Jaros M."/>
            <person name="Krenek A."/>
            <person name="Repkova J."/>
        </authorList>
    </citation>
    <scope>NUCLEOTIDE SEQUENCE [LARGE SCALE GENOMIC DNA]</scope>
    <source>
        <strain evidence="3">cv. Tatra</strain>
        <tissue evidence="2">Young leaves</tissue>
    </source>
</reference>
<feature type="region of interest" description="Disordered" evidence="1">
    <location>
        <begin position="74"/>
        <end position="170"/>
    </location>
</feature>
<dbReference type="Proteomes" id="UP000236291">
    <property type="component" value="Unassembled WGS sequence"/>
</dbReference>